<dbReference type="InterPro" id="IPR036249">
    <property type="entry name" value="Thioredoxin-like_sf"/>
</dbReference>
<keyword evidence="7" id="KW-1185">Reference proteome</keyword>
<dbReference type="AlphaFoldDB" id="A0A915I3T3"/>
<keyword evidence="3" id="KW-0812">Transmembrane</keyword>
<evidence type="ECO:0000256" key="2">
    <source>
        <dbReference type="ARBA" id="ARBA00007655"/>
    </source>
</evidence>
<keyword evidence="5" id="KW-0472">Membrane</keyword>
<protein>
    <recommendedName>
        <fullName evidence="6">CLIC N-terminal domain-containing protein</fullName>
    </recommendedName>
</protein>
<dbReference type="Pfam" id="PF22441">
    <property type="entry name" value="CLIC-like_N"/>
    <property type="match status" value="1"/>
</dbReference>
<dbReference type="OMA" id="LCPPKYA"/>
<sequence>MADNVTNRNGDQPMIDLWIKAGCDGLRASGCPVGQQFFMLLLMKAEKTDDVGLQFNVKTTHLHKPHDEFRSSGMRRLPALVSGSDVRLEHLDDILEYLDTYYPCPSGYQNYRETAAYTACKDLFSKFCFFIKDVNRDSKFLEAELRKFDAFLTESKTKFLCSNELSYLDCEMLPKLHHVRLACARLKKYHIPSSLTSLWSYMERGYKNPIFQKSCPCDQEIILHWADRPDTLNLSSIDHKDLCNQPPTFTFDVPSSVN</sequence>
<dbReference type="InterPro" id="IPR036282">
    <property type="entry name" value="Glutathione-S-Trfase_C_sf"/>
</dbReference>
<evidence type="ECO:0000256" key="3">
    <source>
        <dbReference type="ARBA" id="ARBA00022692"/>
    </source>
</evidence>
<accession>A0A915I3T3</accession>
<dbReference type="InterPro" id="IPR053823">
    <property type="entry name" value="CLIC_N"/>
</dbReference>
<keyword evidence="4" id="KW-1133">Transmembrane helix</keyword>
<dbReference type="SUPFAM" id="SSF52833">
    <property type="entry name" value="Thioredoxin-like"/>
    <property type="match status" value="1"/>
</dbReference>
<evidence type="ECO:0000313" key="8">
    <source>
        <dbReference type="WBParaSite" id="nRc.2.0.1.t08793-RA"/>
    </source>
</evidence>
<feature type="domain" description="CLIC N-terminal" evidence="6">
    <location>
        <begin position="13"/>
        <end position="98"/>
    </location>
</feature>
<dbReference type="SUPFAM" id="SSF47616">
    <property type="entry name" value="GST C-terminal domain-like"/>
    <property type="match status" value="1"/>
</dbReference>
<proteinExistence type="inferred from homology"/>
<comment type="similarity">
    <text evidence="2">Belongs to the chloride channel CLIC family.</text>
</comment>
<evidence type="ECO:0000313" key="7">
    <source>
        <dbReference type="Proteomes" id="UP000887565"/>
    </source>
</evidence>
<dbReference type="Proteomes" id="UP000887565">
    <property type="component" value="Unplaced"/>
</dbReference>
<reference evidence="8" key="1">
    <citation type="submission" date="2022-11" db="UniProtKB">
        <authorList>
            <consortium name="WormBaseParasite"/>
        </authorList>
    </citation>
    <scope>IDENTIFICATION</scope>
</reference>
<organism evidence="7 8">
    <name type="scientific">Romanomermis culicivorax</name>
    <name type="common">Nematode worm</name>
    <dbReference type="NCBI Taxonomy" id="13658"/>
    <lineage>
        <taxon>Eukaryota</taxon>
        <taxon>Metazoa</taxon>
        <taxon>Ecdysozoa</taxon>
        <taxon>Nematoda</taxon>
        <taxon>Enoplea</taxon>
        <taxon>Dorylaimia</taxon>
        <taxon>Mermithida</taxon>
        <taxon>Mermithoidea</taxon>
        <taxon>Mermithidae</taxon>
        <taxon>Romanomermis</taxon>
    </lineage>
</organism>
<dbReference type="GO" id="GO:0016324">
    <property type="term" value="C:apical plasma membrane"/>
    <property type="evidence" value="ECO:0007669"/>
    <property type="project" value="TreeGrafter"/>
</dbReference>
<name>A0A915I3T3_ROMCU</name>
<dbReference type="WBParaSite" id="nRc.2.0.1.t08793-RA">
    <property type="protein sequence ID" value="nRc.2.0.1.t08793-RA"/>
    <property type="gene ID" value="nRc.2.0.1.g08793"/>
</dbReference>
<comment type="subcellular location">
    <subcellularLocation>
        <location evidence="1">Membrane</location>
        <topology evidence="1">Single-pass membrane protein</topology>
    </subcellularLocation>
</comment>
<dbReference type="Gene3D" id="1.20.1050.10">
    <property type="match status" value="1"/>
</dbReference>
<dbReference type="PANTHER" id="PTHR43920">
    <property type="entry name" value="CHLORIDE INTRACELLULAR CHANNEL, ISOFORM A"/>
    <property type="match status" value="1"/>
</dbReference>
<dbReference type="GO" id="GO:0005737">
    <property type="term" value="C:cytoplasm"/>
    <property type="evidence" value="ECO:0007669"/>
    <property type="project" value="TreeGrafter"/>
</dbReference>
<dbReference type="PANTHER" id="PTHR43920:SF5">
    <property type="entry name" value="CHLORIDE INTRACELLULAR CHANNEL CLIC"/>
    <property type="match status" value="1"/>
</dbReference>
<evidence type="ECO:0000259" key="6">
    <source>
        <dbReference type="Pfam" id="PF22441"/>
    </source>
</evidence>
<dbReference type="GO" id="GO:0005254">
    <property type="term" value="F:chloride channel activity"/>
    <property type="evidence" value="ECO:0007669"/>
    <property type="project" value="TreeGrafter"/>
</dbReference>
<evidence type="ECO:0000256" key="4">
    <source>
        <dbReference type="ARBA" id="ARBA00022989"/>
    </source>
</evidence>
<evidence type="ECO:0000256" key="1">
    <source>
        <dbReference type="ARBA" id="ARBA00004167"/>
    </source>
</evidence>
<evidence type="ECO:0000256" key="5">
    <source>
        <dbReference type="ARBA" id="ARBA00023136"/>
    </source>
</evidence>
<dbReference type="Gene3D" id="3.40.30.10">
    <property type="entry name" value="Glutaredoxin"/>
    <property type="match status" value="1"/>
</dbReference>